<evidence type="ECO:0000313" key="2">
    <source>
        <dbReference type="EMBL" id="KIJ62563.1"/>
    </source>
</evidence>
<evidence type="ECO:0000313" key="3">
    <source>
        <dbReference type="Proteomes" id="UP000053820"/>
    </source>
</evidence>
<dbReference type="EMBL" id="KN839854">
    <property type="protein sequence ID" value="KIJ62563.1"/>
    <property type="molecule type" value="Genomic_DNA"/>
</dbReference>
<protein>
    <submittedName>
        <fullName evidence="2">Uncharacterized protein</fullName>
    </submittedName>
</protein>
<dbReference type="Proteomes" id="UP000053820">
    <property type="component" value="Unassembled WGS sequence"/>
</dbReference>
<dbReference type="HOGENOM" id="CLU_900355_0_0_1"/>
<feature type="compositionally biased region" description="Pro residues" evidence="1">
    <location>
        <begin position="36"/>
        <end position="50"/>
    </location>
</feature>
<proteinExistence type="predicted"/>
<name>A0A0C9W6L2_9AGAM</name>
<keyword evidence="3" id="KW-1185">Reference proteome</keyword>
<organism evidence="2 3">
    <name type="scientific">Hydnomerulius pinastri MD-312</name>
    <dbReference type="NCBI Taxonomy" id="994086"/>
    <lineage>
        <taxon>Eukaryota</taxon>
        <taxon>Fungi</taxon>
        <taxon>Dikarya</taxon>
        <taxon>Basidiomycota</taxon>
        <taxon>Agaricomycotina</taxon>
        <taxon>Agaricomycetes</taxon>
        <taxon>Agaricomycetidae</taxon>
        <taxon>Boletales</taxon>
        <taxon>Boletales incertae sedis</taxon>
        <taxon>Leucogyrophana</taxon>
    </lineage>
</organism>
<feature type="region of interest" description="Disordered" evidence="1">
    <location>
        <begin position="1"/>
        <end position="73"/>
    </location>
</feature>
<feature type="compositionally biased region" description="Basic and acidic residues" evidence="1">
    <location>
        <begin position="23"/>
        <end position="35"/>
    </location>
</feature>
<feature type="region of interest" description="Disordered" evidence="1">
    <location>
        <begin position="126"/>
        <end position="171"/>
    </location>
</feature>
<sequence length="309" mass="33908">MEREPSSDADNFSAPLYGTDRSGLAREMARVERDNPPVPSSDPANPPRPGPSRQATTRPPPSVPPVSNTQQPRVEYAAPHHSTNVPLRAETALSHPRTPEIKTDDVLTPKILLGLKPELSFNPIIAGDTSEGSSARAGPSSGELVSHSQPSLQPASHPTGQPTPARALPTQDLIPVLRKRKILEVDDHAFWHETASPNPILRPPLAQTSGGDPIKLYVHRIEKIPCGPLIRAQLWVMRQGGDWNEIDITRAEPIRHWEYERYVLWVNSRGQPGWIKRESWNANMAKVRKAQGGWYFVGGVGLSGGEGGR</sequence>
<gene>
    <name evidence="2" type="ORF">HYDPIDRAFT_114207</name>
</gene>
<reference evidence="2 3" key="1">
    <citation type="submission" date="2014-04" db="EMBL/GenBank/DDBJ databases">
        <title>Evolutionary Origins and Diversification of the Mycorrhizal Mutualists.</title>
        <authorList>
            <consortium name="DOE Joint Genome Institute"/>
            <consortium name="Mycorrhizal Genomics Consortium"/>
            <person name="Kohler A."/>
            <person name="Kuo A."/>
            <person name="Nagy L.G."/>
            <person name="Floudas D."/>
            <person name="Copeland A."/>
            <person name="Barry K.W."/>
            <person name="Cichocki N."/>
            <person name="Veneault-Fourrey C."/>
            <person name="LaButti K."/>
            <person name="Lindquist E.A."/>
            <person name="Lipzen A."/>
            <person name="Lundell T."/>
            <person name="Morin E."/>
            <person name="Murat C."/>
            <person name="Riley R."/>
            <person name="Ohm R."/>
            <person name="Sun H."/>
            <person name="Tunlid A."/>
            <person name="Henrissat B."/>
            <person name="Grigoriev I.V."/>
            <person name="Hibbett D.S."/>
            <person name="Martin F."/>
        </authorList>
    </citation>
    <scope>NUCLEOTIDE SEQUENCE [LARGE SCALE GENOMIC DNA]</scope>
    <source>
        <strain evidence="2 3">MD-312</strain>
    </source>
</reference>
<evidence type="ECO:0000256" key="1">
    <source>
        <dbReference type="SAM" id="MobiDB-lite"/>
    </source>
</evidence>
<dbReference type="AlphaFoldDB" id="A0A0C9W6L2"/>
<feature type="compositionally biased region" description="Polar residues" evidence="1">
    <location>
        <begin position="146"/>
        <end position="162"/>
    </location>
</feature>
<accession>A0A0C9W6L2</accession>